<evidence type="ECO:0000313" key="7">
    <source>
        <dbReference type="Proteomes" id="UP000679220"/>
    </source>
</evidence>
<evidence type="ECO:0000256" key="3">
    <source>
        <dbReference type="ARBA" id="ARBA00023157"/>
    </source>
</evidence>
<dbReference type="InterPro" id="IPR025380">
    <property type="entry name" value="DUF4369"/>
</dbReference>
<dbReference type="Proteomes" id="UP000679220">
    <property type="component" value="Unassembled WGS sequence"/>
</dbReference>
<keyword evidence="2" id="KW-0201">Cytochrome c-type biogenesis</keyword>
<reference evidence="6" key="1">
    <citation type="journal article" date="2018" name="Int. J. Syst. Evol. Microbiol.">
        <title>Carboxylicivirga sediminis sp. nov., isolated from coastal sediment.</title>
        <authorList>
            <person name="Wang F.Q."/>
            <person name="Ren L.H."/>
            <person name="Zou R.J."/>
            <person name="Sun Y.Z."/>
            <person name="Liu X.J."/>
            <person name="Jiang F."/>
            <person name="Liu L.J."/>
        </authorList>
    </citation>
    <scope>NUCLEOTIDE SEQUENCE</scope>
    <source>
        <strain evidence="6">JR1</strain>
    </source>
</reference>
<protein>
    <submittedName>
        <fullName evidence="6">AhpC/TSA family protein</fullName>
    </submittedName>
</protein>
<dbReference type="Pfam" id="PF00578">
    <property type="entry name" value="AhpC-TSA"/>
    <property type="match status" value="1"/>
</dbReference>
<comment type="subcellular location">
    <subcellularLocation>
        <location evidence="1">Cell envelope</location>
    </subcellularLocation>
</comment>
<feature type="domain" description="Thioredoxin" evidence="5">
    <location>
        <begin position="250"/>
        <end position="387"/>
    </location>
</feature>
<dbReference type="RefSeq" id="WP_212188898.1">
    <property type="nucleotide sequence ID" value="NZ_JAGTAR010000006.1"/>
</dbReference>
<dbReference type="PANTHER" id="PTHR42852:SF6">
    <property type="entry name" value="THIOL:DISULFIDE INTERCHANGE PROTEIN DSBE"/>
    <property type="match status" value="1"/>
</dbReference>
<dbReference type="GO" id="GO:0017004">
    <property type="term" value="P:cytochrome complex assembly"/>
    <property type="evidence" value="ECO:0007669"/>
    <property type="project" value="UniProtKB-KW"/>
</dbReference>
<organism evidence="6 7">
    <name type="scientific">Carboxylicivirga sediminis</name>
    <dbReference type="NCBI Taxonomy" id="2006564"/>
    <lineage>
        <taxon>Bacteria</taxon>
        <taxon>Pseudomonadati</taxon>
        <taxon>Bacteroidota</taxon>
        <taxon>Bacteroidia</taxon>
        <taxon>Marinilabiliales</taxon>
        <taxon>Marinilabiliaceae</taxon>
        <taxon>Carboxylicivirga</taxon>
    </lineage>
</organism>
<accession>A0A941IV50</accession>
<dbReference type="GO" id="GO:0030313">
    <property type="term" value="C:cell envelope"/>
    <property type="evidence" value="ECO:0007669"/>
    <property type="project" value="UniProtKB-SubCell"/>
</dbReference>
<dbReference type="CDD" id="cd02966">
    <property type="entry name" value="TlpA_like_family"/>
    <property type="match status" value="1"/>
</dbReference>
<dbReference type="InterPro" id="IPR000866">
    <property type="entry name" value="AhpC/TSA"/>
</dbReference>
<dbReference type="InterPro" id="IPR036249">
    <property type="entry name" value="Thioredoxin-like_sf"/>
</dbReference>
<dbReference type="PROSITE" id="PS51352">
    <property type="entry name" value="THIOREDOXIN_2"/>
    <property type="match status" value="1"/>
</dbReference>
<dbReference type="PANTHER" id="PTHR42852">
    <property type="entry name" value="THIOL:DISULFIDE INTERCHANGE PROTEIN DSBE"/>
    <property type="match status" value="1"/>
</dbReference>
<keyword evidence="3" id="KW-1015">Disulfide bond</keyword>
<evidence type="ECO:0000256" key="1">
    <source>
        <dbReference type="ARBA" id="ARBA00004196"/>
    </source>
</evidence>
<evidence type="ECO:0000259" key="5">
    <source>
        <dbReference type="PROSITE" id="PS51352"/>
    </source>
</evidence>
<sequence length="387" mass="44550">MRQGLFLLLIIVLTTACNNKDKFRVTGHIEGAKDQMLYLQRMDLSQTVTIDSVKIKNGNFEFKNDRLEEPTFLILKLNDNNFITLLADSIETIAVDADAKNLETSYQLKNSIGSVYIQMFNKRIRKLNKELNTIVAKYKATDVKDAQTRAELEQRYDQKLNEHKAFVGEFIMENPRSFAGYYALFQNLDDNSSVMNVFDKKDQVYFSTLATSLNLYFPESERANHLYNYVLGAKAQQQRQKFADELMASKADERGYVDIEAPDLQGDTIKLSSLEGKTIIVNFWASWDEKSVAANRHLKKMYAQYKNKGLAVYSVSLDRSKVLWESTIKKEGYEWVDVSDLNYTNSFPARLYNIKQIPSNYIISPKGEIIGKDLFGNRLTDKLKELL</sequence>
<dbReference type="SUPFAM" id="SSF52833">
    <property type="entry name" value="Thioredoxin-like"/>
    <property type="match status" value="1"/>
</dbReference>
<comment type="caution">
    <text evidence="6">The sequence shown here is derived from an EMBL/GenBank/DDBJ whole genome shotgun (WGS) entry which is preliminary data.</text>
</comment>
<dbReference type="Gene3D" id="3.40.30.10">
    <property type="entry name" value="Glutaredoxin"/>
    <property type="match status" value="1"/>
</dbReference>
<keyword evidence="4" id="KW-0676">Redox-active center</keyword>
<dbReference type="Pfam" id="PF14289">
    <property type="entry name" value="DUF4369"/>
    <property type="match status" value="1"/>
</dbReference>
<proteinExistence type="predicted"/>
<name>A0A941IV50_9BACT</name>
<dbReference type="InterPro" id="IPR050553">
    <property type="entry name" value="Thioredoxin_ResA/DsbE_sf"/>
</dbReference>
<keyword evidence="7" id="KW-1185">Reference proteome</keyword>
<gene>
    <name evidence="6" type="ORF">KDU71_05410</name>
</gene>
<dbReference type="EMBL" id="JAGTAR010000006">
    <property type="protein sequence ID" value="MBR8534991.1"/>
    <property type="molecule type" value="Genomic_DNA"/>
</dbReference>
<dbReference type="PROSITE" id="PS51257">
    <property type="entry name" value="PROKAR_LIPOPROTEIN"/>
    <property type="match status" value="1"/>
</dbReference>
<evidence type="ECO:0000256" key="2">
    <source>
        <dbReference type="ARBA" id="ARBA00022748"/>
    </source>
</evidence>
<evidence type="ECO:0000313" key="6">
    <source>
        <dbReference type="EMBL" id="MBR8534991.1"/>
    </source>
</evidence>
<dbReference type="AlphaFoldDB" id="A0A941IV50"/>
<evidence type="ECO:0000256" key="4">
    <source>
        <dbReference type="ARBA" id="ARBA00023284"/>
    </source>
</evidence>
<dbReference type="InterPro" id="IPR013766">
    <property type="entry name" value="Thioredoxin_domain"/>
</dbReference>
<reference evidence="6" key="2">
    <citation type="submission" date="2021-04" db="EMBL/GenBank/DDBJ databases">
        <authorList>
            <person name="Zhang T."/>
            <person name="Zhang Y."/>
            <person name="Lu D."/>
            <person name="Zuo D."/>
            <person name="Du Z."/>
        </authorList>
    </citation>
    <scope>NUCLEOTIDE SEQUENCE</scope>
    <source>
        <strain evidence="6">JR1</strain>
    </source>
</reference>